<keyword evidence="2" id="KW-0489">Methyltransferase</keyword>
<dbReference type="AlphaFoldDB" id="A0A7Z0LD26"/>
<dbReference type="Proteomes" id="UP000563349">
    <property type="component" value="Unassembled WGS sequence"/>
</dbReference>
<evidence type="ECO:0000256" key="1">
    <source>
        <dbReference type="ARBA" id="ARBA00022679"/>
    </source>
</evidence>
<dbReference type="Gene3D" id="3.40.50.150">
    <property type="entry name" value="Vaccinia Virus protein VP39"/>
    <property type="match status" value="1"/>
</dbReference>
<organism evidence="2 3">
    <name type="scientific">Streptococcus danieliae</name>
    <dbReference type="NCBI Taxonomy" id="747656"/>
    <lineage>
        <taxon>Bacteria</taxon>
        <taxon>Bacillati</taxon>
        <taxon>Bacillota</taxon>
        <taxon>Bacilli</taxon>
        <taxon>Lactobacillales</taxon>
        <taxon>Streptococcaceae</taxon>
        <taxon>Streptococcus</taxon>
    </lineage>
</organism>
<proteinExistence type="predicted"/>
<dbReference type="GO" id="GO:0032259">
    <property type="term" value="P:methylation"/>
    <property type="evidence" value="ECO:0007669"/>
    <property type="project" value="UniProtKB-KW"/>
</dbReference>
<dbReference type="CDD" id="cd02440">
    <property type="entry name" value="AdoMet_MTases"/>
    <property type="match status" value="1"/>
</dbReference>
<dbReference type="GO" id="GO:0008168">
    <property type="term" value="F:methyltransferase activity"/>
    <property type="evidence" value="ECO:0007669"/>
    <property type="project" value="UniProtKB-KW"/>
</dbReference>
<reference evidence="2 3" key="1">
    <citation type="submission" date="2020-07" db="EMBL/GenBank/DDBJ databases">
        <title>MOT database genomes.</title>
        <authorList>
            <person name="Joseph S."/>
            <person name="Aduse-Opoku J."/>
            <person name="Hashim A."/>
            <person name="Wade W."/>
            <person name="Curtis M."/>
        </authorList>
    </citation>
    <scope>NUCLEOTIDE SEQUENCE [LARGE SCALE GENOMIC DNA]</scope>
    <source>
        <strain evidence="2 3">CCW311</strain>
    </source>
</reference>
<dbReference type="EMBL" id="JACBYG010000045">
    <property type="protein sequence ID" value="NYS49258.1"/>
    <property type="molecule type" value="Genomic_DNA"/>
</dbReference>
<dbReference type="PANTHER" id="PTHR43861:SF3">
    <property type="entry name" value="PUTATIVE (AFU_ORTHOLOGUE AFUA_2G14390)-RELATED"/>
    <property type="match status" value="1"/>
</dbReference>
<dbReference type="Pfam" id="PF13489">
    <property type="entry name" value="Methyltransf_23"/>
    <property type="match status" value="1"/>
</dbReference>
<dbReference type="RefSeq" id="WP_179923864.1">
    <property type="nucleotide sequence ID" value="NZ_CP128228.1"/>
</dbReference>
<accession>A0A7Z0LD26</accession>
<dbReference type="InterPro" id="IPR029063">
    <property type="entry name" value="SAM-dependent_MTases_sf"/>
</dbReference>
<evidence type="ECO:0000313" key="2">
    <source>
        <dbReference type="EMBL" id="NYS49258.1"/>
    </source>
</evidence>
<dbReference type="PANTHER" id="PTHR43861">
    <property type="entry name" value="TRANS-ACONITATE 2-METHYLTRANSFERASE-RELATED"/>
    <property type="match status" value="1"/>
</dbReference>
<dbReference type="SUPFAM" id="SSF53335">
    <property type="entry name" value="S-adenosyl-L-methionine-dependent methyltransferases"/>
    <property type="match status" value="1"/>
</dbReference>
<protein>
    <submittedName>
        <fullName evidence="2">Class I SAM-dependent methyltransferase</fullName>
    </submittedName>
</protein>
<comment type="caution">
    <text evidence="2">The sequence shown here is derived from an EMBL/GenBank/DDBJ whole genome shotgun (WGS) entry which is preliminary data.</text>
</comment>
<keyword evidence="1 2" id="KW-0808">Transferase</keyword>
<sequence length="204" mass="22957">MDQNRTKAIFKQMAAHYDSPERKQVAAVIHEELEQRLEQLAGRDLLLDYGCGTGLMSLPFAEHFSKLLLVDIAEEMLEQVRDKCQTLGLSNVTLKTVPEFQELQGQANAILVVQTLLHVAQVEELLEQLAAHLLLDGQIFLIDFLAHEEIDHPLVHPGFSQEELLSLCQQAGLKLVEFKPFYTADSLFIGKRATLFVAVLQHSN</sequence>
<name>A0A7Z0LD26_9STRE</name>
<gene>
    <name evidence="2" type="ORF">HZY93_04625</name>
</gene>
<keyword evidence="3" id="KW-1185">Reference proteome</keyword>
<evidence type="ECO:0000313" key="3">
    <source>
        <dbReference type="Proteomes" id="UP000563349"/>
    </source>
</evidence>